<dbReference type="Proteomes" id="UP001396898">
    <property type="component" value="Unassembled WGS sequence"/>
</dbReference>
<evidence type="ECO:0000313" key="2">
    <source>
        <dbReference type="EMBL" id="KAK7995802.1"/>
    </source>
</evidence>
<name>A0ABR1R155_9PEZI</name>
<comment type="caution">
    <text evidence="2">The sequence shown here is derived from an EMBL/GenBank/DDBJ whole genome shotgun (WGS) entry which is preliminary data.</text>
</comment>
<accession>A0ABR1R155</accession>
<organism evidence="2 3">
    <name type="scientific">Apiospora marii</name>
    <dbReference type="NCBI Taxonomy" id="335849"/>
    <lineage>
        <taxon>Eukaryota</taxon>
        <taxon>Fungi</taxon>
        <taxon>Dikarya</taxon>
        <taxon>Ascomycota</taxon>
        <taxon>Pezizomycotina</taxon>
        <taxon>Sordariomycetes</taxon>
        <taxon>Xylariomycetidae</taxon>
        <taxon>Amphisphaeriales</taxon>
        <taxon>Apiosporaceae</taxon>
        <taxon>Apiospora</taxon>
    </lineage>
</organism>
<keyword evidence="1" id="KW-1133">Transmembrane helix</keyword>
<evidence type="ECO:0000256" key="1">
    <source>
        <dbReference type="SAM" id="Phobius"/>
    </source>
</evidence>
<keyword evidence="1" id="KW-0812">Transmembrane</keyword>
<dbReference type="EMBL" id="JAQQWI010000022">
    <property type="protein sequence ID" value="KAK7995802.1"/>
    <property type="molecule type" value="Genomic_DNA"/>
</dbReference>
<gene>
    <name evidence="2" type="ORF">PG991_015269</name>
</gene>
<protein>
    <submittedName>
        <fullName evidence="2">Uncharacterized protein</fullName>
    </submittedName>
</protein>
<reference evidence="2 3" key="1">
    <citation type="submission" date="2023-01" db="EMBL/GenBank/DDBJ databases">
        <title>Analysis of 21 Apiospora genomes using comparative genomics revels a genus with tremendous synthesis potential of carbohydrate active enzymes and secondary metabolites.</title>
        <authorList>
            <person name="Sorensen T."/>
        </authorList>
    </citation>
    <scope>NUCLEOTIDE SEQUENCE [LARGE SCALE GENOMIC DNA]</scope>
    <source>
        <strain evidence="2 3">CBS 20057</strain>
    </source>
</reference>
<proteinExistence type="predicted"/>
<feature type="transmembrane region" description="Helical" evidence="1">
    <location>
        <begin position="249"/>
        <end position="270"/>
    </location>
</feature>
<evidence type="ECO:0000313" key="3">
    <source>
        <dbReference type="Proteomes" id="UP001396898"/>
    </source>
</evidence>
<keyword evidence="3" id="KW-1185">Reference proteome</keyword>
<sequence>MRGSYKVRVSSQCGLKPVLSSLFSSSSSPGGPLIRRLVALEHLLGILDILLPDALVHGLQRLGREPVQGHLVDPRLNLAQPLLLERDVVPHALRVPLDARLALVDPLDPLIGLRLLFFLLLLRLAAPQHLLRLIPRLRVLERHDAPAQVLALVVAAREEALDQVEVLDDLGVAAVLALVLVEEGLLVGVEAQLVQVAEAELERLLDAVQAPHRPVPRQDFDVAELLLRVPVAPVAVGGRGAELGGAFDLLLVDLAVVVSVLLLFFVRLLLGGCGSGRRGVLFLGGTAGLDRGRVGAGGGLGRWHLLLTLGRLHRGRLAPL</sequence>
<keyword evidence="1" id="KW-0472">Membrane</keyword>